<protein>
    <submittedName>
        <fullName evidence="1">Uncharacterized protein</fullName>
    </submittedName>
</protein>
<evidence type="ECO:0000313" key="2">
    <source>
        <dbReference type="Proteomes" id="UP000315403"/>
    </source>
</evidence>
<dbReference type="AlphaFoldDB" id="A0A543Q1R9"/>
<name>A0A543Q1R9_ACITH</name>
<reference evidence="1 2" key="1">
    <citation type="submission" date="2019-03" db="EMBL/GenBank/DDBJ databases">
        <title>New insights into Acidothiobacillus thiooxidans sulfur metabolism through coupled gene expression, solution geochemistry, microscopy and spectroscopy analyses.</title>
        <authorList>
            <person name="Camacho D."/>
            <person name="Frazao R."/>
            <person name="Fouillen A."/>
            <person name="Nanci A."/>
            <person name="Lang B.F."/>
            <person name="Apte S.C."/>
            <person name="Baron C."/>
            <person name="Warren L.A."/>
        </authorList>
    </citation>
    <scope>NUCLEOTIDE SEQUENCE [LARGE SCALE GENOMIC DNA]</scope>
    <source>
        <strain evidence="1 2">ATCC 19377</strain>
    </source>
</reference>
<evidence type="ECO:0000313" key="1">
    <source>
        <dbReference type="EMBL" id="TQN50248.1"/>
    </source>
</evidence>
<gene>
    <name evidence="1" type="ORF">DLNHIDIE_00101</name>
</gene>
<sequence length="266" mass="30406">MEPVNFSSEANVKCRAQRTQEMAQYCLDVLQRLSVVLTQADFATIESEIEARPDRNQVRASGAYQRGRKFAIDRLSTVKMFCLDKGGIQPLGFGFGKALYCDQEMGFFLCQNVFLEETDDEDAMTLSVQFVLFDNESDKLPKDEQIARFHPMAHRLLTDLCQKYQSHKDCVGKMVHSVYGLSLLDNIVVSRVEGEPPVCALAVCAESEWEDDSLTIFEMAPTKATETCLHMELYELTGFYEYLSEPVRTDWTQWLQDWLNARSIES</sequence>
<proteinExistence type="predicted"/>
<accession>A0A543Q1R9</accession>
<dbReference type="RefSeq" id="WP_142086108.1">
    <property type="nucleotide sequence ID" value="NZ_SZUV01000001.1"/>
</dbReference>
<dbReference type="Proteomes" id="UP000315403">
    <property type="component" value="Unassembled WGS sequence"/>
</dbReference>
<comment type="caution">
    <text evidence="1">The sequence shown here is derived from an EMBL/GenBank/DDBJ whole genome shotgun (WGS) entry which is preliminary data.</text>
</comment>
<organism evidence="1 2">
    <name type="scientific">Acidithiobacillus thiooxidans ATCC 19377</name>
    <dbReference type="NCBI Taxonomy" id="637390"/>
    <lineage>
        <taxon>Bacteria</taxon>
        <taxon>Pseudomonadati</taxon>
        <taxon>Pseudomonadota</taxon>
        <taxon>Acidithiobacillia</taxon>
        <taxon>Acidithiobacillales</taxon>
        <taxon>Acidithiobacillaceae</taxon>
        <taxon>Acidithiobacillus</taxon>
    </lineage>
</organism>
<dbReference type="EMBL" id="SZUV01000001">
    <property type="protein sequence ID" value="TQN50248.1"/>
    <property type="molecule type" value="Genomic_DNA"/>
</dbReference>